<evidence type="ECO:0000256" key="6">
    <source>
        <dbReference type="ARBA" id="ARBA00022844"/>
    </source>
</evidence>
<dbReference type="Gene3D" id="3.90.1620.10">
    <property type="entry name" value="adenovirus 2 penton base, domain 2"/>
    <property type="match status" value="1"/>
</dbReference>
<dbReference type="Gene3D" id="2.60.120.550">
    <property type="entry name" value="Penton protein, domain 1"/>
    <property type="match status" value="1"/>
</dbReference>
<comment type="subunit">
    <text evidence="11">Interacts with the fiber protein (via N-terminal tail region). Interacts with the capsid vertex protein; this interaction binds the penton base to neighboring peripentonal hexons.</text>
</comment>
<comment type="miscellaneous">
    <text evidence="11">All late proteins expressed from the major late promoter are produced by alternative splicing and alternative polyadenylation of the same gene giving rise to non-overlapping ORFs. A leader sequence is present in the N-terminus of all these mRNAs and is recognized by the viral shutoff protein to provide expression although conventional translation via ribosome scanning from the cap has been shut off in the host cell.</text>
</comment>
<evidence type="ECO:0000256" key="9">
    <source>
        <dbReference type="ARBA" id="ARBA00023275"/>
    </source>
</evidence>
<evidence type="ECO:0000256" key="7">
    <source>
        <dbReference type="ARBA" id="ARBA00022890"/>
    </source>
</evidence>
<evidence type="ECO:0000256" key="11">
    <source>
        <dbReference type="HAMAP-Rule" id="MF_04052"/>
    </source>
</evidence>
<evidence type="ECO:0000313" key="13">
    <source>
        <dbReference type="Proteomes" id="UP000116231"/>
    </source>
</evidence>
<name>A0A059XN65_9ADEN</name>
<evidence type="ECO:0000313" key="12">
    <source>
        <dbReference type="EMBL" id="AIA22352.1"/>
    </source>
</evidence>
<protein>
    <recommendedName>
        <fullName evidence="11">Penton protein</fullName>
        <shortName evidence="11">CP-P</shortName>
    </recommendedName>
    <alternativeName>
        <fullName evidence="11">Penton base protein</fullName>
    </alternativeName>
    <alternativeName>
        <fullName evidence="11">Protein III</fullName>
    </alternativeName>
</protein>
<keyword evidence="5 11" id="KW-1161">Viral attachment to host cell</keyword>
<evidence type="ECO:0000256" key="2">
    <source>
        <dbReference type="ARBA" id="ARBA00022562"/>
    </source>
</evidence>
<keyword evidence="9 11" id="KW-1148">T=25 icosahedral capsid protein</keyword>
<sequence length="537" mass="60864">MDRYSDLPPSYESVMAQTPMTLPFEGVHVPPRYRAPTEGRNSIRYTQFAPLYDTTKIYLVDNKSADIPSLNYQNDHSSFLTTVIQNSDFTPLEAGTQSINLDERSNWGGEFKTLLHMNMPNITQYMYSNSFKVKLMSSNINGVKKYEWFELSIPEGNYTIAKVIDLMNNAIVDNYLKVGRQNGVKEEDIGVKIDTRNFMLGFDPISKLIMPGVYTYEAYHPDIILLPECAIDFTNSRLNNLLGIRKKYPFQQGFIIDYDMLKGGNIPALLDLVAYGKSAAKIKFKNAVIRQIRLNKNKKQTERRRGDMQVLRERIGEENIMAETVPEIKPLLTDSKGRSYHVNENNSGETFTAYRSWFLAYNFGPESGLKSTMLLTNPDVTCGVEQVYWSLPDMTVNPVTFKSSQNSNNFPVVGTEMLPLHSRSFVNPLAVYSQMVEGTTNQTHVFNRFPENQILMRAPASGITSISENVPTLTNHGILPLQNNIPGVQRVVLNDARRRTCPYVYKALGVIQPKVLSSKNFLKCLFLFPQQITLDGG</sequence>
<evidence type="ECO:0000256" key="1">
    <source>
        <dbReference type="ARBA" id="ARBA00022561"/>
    </source>
</evidence>
<keyword evidence="1 11" id="KW-0167">Capsid protein</keyword>
<keyword evidence="6 11" id="KW-0946">Virion</keyword>
<reference evidence="12 13" key="1">
    <citation type="journal article" date="2015" name="Infect. Genet. Evol.">
        <title>Phylogenomic characterization of California sea lion adenovirus-1.</title>
        <authorList>
            <person name="Cortes-Hinojosa G."/>
            <person name="Gulland F.M."/>
            <person name="Goldstein T."/>
            <person name="Venn-Watson S."/>
            <person name="Rivera R."/>
            <person name="Waltzek T.B."/>
            <person name="Salemi M."/>
            <person name="Wellehan J.F.Jr."/>
        </authorList>
    </citation>
    <scope>NUCLEOTIDE SEQUENCE [LARGE SCALE GENOMIC DNA]</scope>
    <source>
        <strain evidence="12">Zc11-030</strain>
    </source>
</reference>
<evidence type="ECO:0000256" key="3">
    <source>
        <dbReference type="ARBA" id="ARBA00022581"/>
    </source>
</evidence>
<keyword evidence="10 11" id="KW-1160">Virus entry into host cell</keyword>
<dbReference type="HAMAP" id="MF_04052">
    <property type="entry name" value="ADV_CAPSP"/>
    <property type="match status" value="1"/>
</dbReference>
<dbReference type="KEGG" id="vg:19488613"/>
<comment type="similarity">
    <text evidence="11">Belongs to the adenoviridae penton family.</text>
</comment>
<dbReference type="GO" id="GO:0039623">
    <property type="term" value="C:T=25 icosahedral viral capsid"/>
    <property type="evidence" value="ECO:0007669"/>
    <property type="project" value="UniProtKB-UniRule"/>
</dbReference>
<keyword evidence="7 11" id="KW-1164">Virus endocytosis by host</keyword>
<accession>A0A059XN65</accession>
<keyword evidence="13" id="KW-1185">Reference proteome</keyword>
<dbReference type="InterPro" id="IPR002605">
    <property type="entry name" value="Adeno_Penton_B"/>
</dbReference>
<gene>
    <name evidence="11" type="primary">L2</name>
</gene>
<proteinExistence type="evidence at transcript level"/>
<comment type="subcellular location">
    <subcellularLocation>
        <location evidence="11">Virion</location>
    </subcellularLocation>
    <subcellularLocation>
        <location evidence="11">Host nucleus</location>
    </subcellularLocation>
    <text evidence="11">Located at each vertex of the virion.</text>
</comment>
<dbReference type="GO" id="GO:0019062">
    <property type="term" value="P:virion attachment to host cell"/>
    <property type="evidence" value="ECO:0007669"/>
    <property type="project" value="UniProtKB-UniRule"/>
</dbReference>
<evidence type="ECO:0000256" key="10">
    <source>
        <dbReference type="ARBA" id="ARBA00023296"/>
    </source>
</evidence>
<keyword evidence="8 11" id="KW-0426">Late protein</keyword>
<dbReference type="Proteomes" id="UP000116231">
    <property type="component" value="Segment"/>
</dbReference>
<comment type="induction">
    <text evidence="11">Expressed in the late phase of the viral replicative cycle.</text>
</comment>
<organism evidence="12 13">
    <name type="scientific">California sea lion adenovirus 1</name>
    <dbReference type="NCBI Taxonomy" id="943083"/>
    <lineage>
        <taxon>Viruses</taxon>
        <taxon>Varidnaviria</taxon>
        <taxon>Bamfordvirae</taxon>
        <taxon>Preplasmiviricota</taxon>
        <taxon>Polisuviricotina</taxon>
        <taxon>Pharingeaviricetes</taxon>
        <taxon>Rowavirales</taxon>
        <taxon>Adenoviridae</taxon>
        <taxon>Mastadenovirus</taxon>
        <taxon>Mastadenovirus otariidae</taxon>
        <taxon>Sea lion mastadenovirus A</taxon>
    </lineage>
</organism>
<dbReference type="OrthoDB" id="1939at10239"/>
<dbReference type="GO" id="GO:0005198">
    <property type="term" value="F:structural molecule activity"/>
    <property type="evidence" value="ECO:0007669"/>
    <property type="project" value="UniProtKB-UniRule"/>
</dbReference>
<comment type="function">
    <text evidence="11">Major capsid protein that self-associates to form penton base pentamers, each in the shape of a pentagon, situated at the 12 vertices of the pseudo T=25 capsid. Involved in virus secondary attachment to host cell after initial attachment by the fiber protein, and in endocytosis of virions. As the virus enters the host cell, penton proteins are shed concomitant with virion acidification in the endosome.</text>
</comment>
<dbReference type="GO" id="GO:0042025">
    <property type="term" value="C:host cell nucleus"/>
    <property type="evidence" value="ECO:0007669"/>
    <property type="project" value="UniProtKB-SubCell"/>
</dbReference>
<comment type="caution">
    <text evidence="11">Lacks conserved residue(s) required for the propagation of feature annotation.</text>
</comment>
<keyword evidence="4 11" id="KW-1162">Viral penetration into host cytoplasm</keyword>
<evidence type="ECO:0000256" key="4">
    <source>
        <dbReference type="ARBA" id="ARBA00022595"/>
    </source>
</evidence>
<evidence type="ECO:0000256" key="5">
    <source>
        <dbReference type="ARBA" id="ARBA00022804"/>
    </source>
</evidence>
<keyword evidence="2 11" id="KW-1048">Host nucleus</keyword>
<dbReference type="GO" id="GO:0075509">
    <property type="term" value="P:endocytosis involved in viral entry into host cell"/>
    <property type="evidence" value="ECO:0007669"/>
    <property type="project" value="UniProtKB-KW"/>
</dbReference>
<dbReference type="EMBL" id="KJ563221">
    <property type="protein sequence ID" value="AIA22352.1"/>
    <property type="molecule type" value="Genomic_DNA"/>
</dbReference>
<evidence type="ECO:0000256" key="8">
    <source>
        <dbReference type="ARBA" id="ARBA00022921"/>
    </source>
</evidence>
<dbReference type="Pfam" id="PF01686">
    <property type="entry name" value="Adeno_Penton_B"/>
    <property type="match status" value="1"/>
</dbReference>
<keyword evidence="3 11" id="KW-0945">Host-virus interaction</keyword>
<dbReference type="RefSeq" id="YP_009032611.1">
    <property type="nucleotide sequence ID" value="NC_024150.1"/>
</dbReference>